<name>A0A4Y7L405_PAPSO</name>
<dbReference type="Gramene" id="RZC78979">
    <property type="protein sequence ID" value="RZC78979"/>
    <property type="gene ID" value="C5167_003209"/>
</dbReference>
<evidence type="ECO:0000313" key="1">
    <source>
        <dbReference type="EMBL" id="RZC78979.1"/>
    </source>
</evidence>
<organism evidence="1 2">
    <name type="scientific">Papaver somniferum</name>
    <name type="common">Opium poppy</name>
    <dbReference type="NCBI Taxonomy" id="3469"/>
    <lineage>
        <taxon>Eukaryota</taxon>
        <taxon>Viridiplantae</taxon>
        <taxon>Streptophyta</taxon>
        <taxon>Embryophyta</taxon>
        <taxon>Tracheophyta</taxon>
        <taxon>Spermatophyta</taxon>
        <taxon>Magnoliopsida</taxon>
        <taxon>Ranunculales</taxon>
        <taxon>Papaveraceae</taxon>
        <taxon>Papaveroideae</taxon>
        <taxon>Papaver</taxon>
    </lineage>
</organism>
<dbReference type="EMBL" id="CM010723">
    <property type="protein sequence ID" value="RZC78979.1"/>
    <property type="molecule type" value="Genomic_DNA"/>
</dbReference>
<dbReference type="Proteomes" id="UP000316621">
    <property type="component" value="Chromosome 9"/>
</dbReference>
<evidence type="ECO:0000313" key="2">
    <source>
        <dbReference type="Proteomes" id="UP000316621"/>
    </source>
</evidence>
<dbReference type="AlphaFoldDB" id="A0A4Y7L405"/>
<proteinExistence type="predicted"/>
<accession>A0A4Y7L405</accession>
<sequence>MGARLNFSGRGFLSSSPEVHANTAETLGAIIRNTPSGLSVKLSIPSDLSSTSEEKLDKVNLTGANGGSISRDV</sequence>
<gene>
    <name evidence="1" type="ORF">C5167_003209</name>
</gene>
<keyword evidence="2" id="KW-1185">Reference proteome</keyword>
<protein>
    <submittedName>
        <fullName evidence="1">Uncharacterized protein</fullName>
    </submittedName>
</protein>
<reference evidence="1 2" key="1">
    <citation type="journal article" date="2018" name="Science">
        <title>The opium poppy genome and morphinan production.</title>
        <authorList>
            <person name="Guo L."/>
            <person name="Winzer T."/>
            <person name="Yang X."/>
            <person name="Li Y."/>
            <person name="Ning Z."/>
            <person name="He Z."/>
            <person name="Teodor R."/>
            <person name="Lu Y."/>
            <person name="Bowser T.A."/>
            <person name="Graham I.A."/>
            <person name="Ye K."/>
        </authorList>
    </citation>
    <scope>NUCLEOTIDE SEQUENCE [LARGE SCALE GENOMIC DNA]</scope>
    <source>
        <strain evidence="2">cv. HN1</strain>
        <tissue evidence="1">Leaves</tissue>
    </source>
</reference>